<dbReference type="InterPro" id="IPR035985">
    <property type="entry name" value="Ubiquitin-activating_enz"/>
</dbReference>
<evidence type="ECO:0000256" key="2">
    <source>
        <dbReference type="ARBA" id="ARBA00022679"/>
    </source>
</evidence>
<dbReference type="SMART" id="SM00450">
    <property type="entry name" value="RHOD"/>
    <property type="match status" value="1"/>
</dbReference>
<dbReference type="InterPro" id="IPR036873">
    <property type="entry name" value="Rhodanese-like_dom_sf"/>
</dbReference>
<dbReference type="NCBIfam" id="NF006444">
    <property type="entry name" value="PRK08762.1"/>
    <property type="match status" value="1"/>
</dbReference>
<dbReference type="SUPFAM" id="SSF69572">
    <property type="entry name" value="Activating enzymes of the ubiquitin-like proteins"/>
    <property type="match status" value="1"/>
</dbReference>
<evidence type="ECO:0000256" key="1">
    <source>
        <dbReference type="ARBA" id="ARBA00009919"/>
    </source>
</evidence>
<dbReference type="GO" id="GO:0004792">
    <property type="term" value="F:thiosulfate-cyanide sulfurtransferase activity"/>
    <property type="evidence" value="ECO:0007669"/>
    <property type="project" value="TreeGrafter"/>
</dbReference>
<dbReference type="RefSeq" id="WP_176067746.1">
    <property type="nucleotide sequence ID" value="NZ_BJTG01000009.1"/>
</dbReference>
<dbReference type="InterPro" id="IPR001763">
    <property type="entry name" value="Rhodanese-like_dom"/>
</dbReference>
<dbReference type="SUPFAM" id="SSF52821">
    <property type="entry name" value="Rhodanese/Cell cycle control phosphatase"/>
    <property type="match status" value="1"/>
</dbReference>
<dbReference type="NCBIfam" id="NF004281">
    <property type="entry name" value="PRK05690.1"/>
    <property type="match status" value="1"/>
</dbReference>
<dbReference type="InterPro" id="IPR000594">
    <property type="entry name" value="ThiF_NAD_FAD-bd"/>
</dbReference>
<comment type="catalytic activity">
    <reaction evidence="5">
        <text>[molybdopterin-synthase sulfur-carrier protein]-C-terminal Gly-Gly + ATP + H(+) = [molybdopterin-synthase sulfur-carrier protein]-C-terminal Gly-Gly-AMP + diphosphate</text>
        <dbReference type="Rhea" id="RHEA:43616"/>
        <dbReference type="Rhea" id="RHEA-COMP:12159"/>
        <dbReference type="Rhea" id="RHEA-COMP:12202"/>
        <dbReference type="ChEBI" id="CHEBI:15378"/>
        <dbReference type="ChEBI" id="CHEBI:30616"/>
        <dbReference type="ChEBI" id="CHEBI:33019"/>
        <dbReference type="ChEBI" id="CHEBI:90618"/>
        <dbReference type="ChEBI" id="CHEBI:90778"/>
        <dbReference type="EC" id="2.7.7.80"/>
    </reaction>
</comment>
<dbReference type="PROSITE" id="PS50206">
    <property type="entry name" value="RHODANESE_3"/>
    <property type="match status" value="1"/>
</dbReference>
<dbReference type="CDD" id="cd00158">
    <property type="entry name" value="RHOD"/>
    <property type="match status" value="1"/>
</dbReference>
<organism evidence="14 15">
    <name type="scientific">Anaeromyxobacter diazotrophicus</name>
    <dbReference type="NCBI Taxonomy" id="2590199"/>
    <lineage>
        <taxon>Bacteria</taxon>
        <taxon>Pseudomonadati</taxon>
        <taxon>Myxococcota</taxon>
        <taxon>Myxococcia</taxon>
        <taxon>Myxococcales</taxon>
        <taxon>Cystobacterineae</taxon>
        <taxon>Anaeromyxobacteraceae</taxon>
        <taxon>Anaeromyxobacter</taxon>
    </lineage>
</organism>
<keyword evidence="3" id="KW-0547">Nucleotide-binding</keyword>
<dbReference type="CDD" id="cd00757">
    <property type="entry name" value="ThiF_MoeB_HesA_family"/>
    <property type="match status" value="1"/>
</dbReference>
<dbReference type="PANTHER" id="PTHR10953">
    <property type="entry name" value="UBIQUITIN-ACTIVATING ENZYME E1"/>
    <property type="match status" value="1"/>
</dbReference>
<evidence type="ECO:0000256" key="8">
    <source>
        <dbReference type="ARBA" id="ARBA00066884"/>
    </source>
</evidence>
<dbReference type="Pfam" id="PF00581">
    <property type="entry name" value="Rhodanese"/>
    <property type="match status" value="1"/>
</dbReference>
<protein>
    <recommendedName>
        <fullName evidence="9">Molybdopterin-synthase adenylyltransferase</fullName>
        <ecNumber evidence="8">2.7.7.80</ecNumber>
    </recommendedName>
    <alternativeName>
        <fullName evidence="12">MoaD protein adenylase</fullName>
    </alternativeName>
    <alternativeName>
        <fullName evidence="10">Molybdopterin-converting factor subunit 1 adenylase</fullName>
    </alternativeName>
    <alternativeName>
        <fullName evidence="11">Sulfur carrier protein MoaD adenylyltransferase</fullName>
    </alternativeName>
</protein>
<keyword evidence="2" id="KW-0808">Transferase</keyword>
<dbReference type="Proteomes" id="UP000503640">
    <property type="component" value="Unassembled WGS sequence"/>
</dbReference>
<evidence type="ECO:0000256" key="7">
    <source>
        <dbReference type="ARBA" id="ARBA00063809"/>
    </source>
</evidence>
<feature type="domain" description="Rhodanese" evidence="13">
    <location>
        <begin position="29"/>
        <end position="119"/>
    </location>
</feature>
<keyword evidence="15" id="KW-1185">Reference proteome</keyword>
<dbReference type="Gene3D" id="3.40.250.10">
    <property type="entry name" value="Rhodanese-like domain"/>
    <property type="match status" value="1"/>
</dbReference>
<evidence type="ECO:0000256" key="12">
    <source>
        <dbReference type="ARBA" id="ARBA00078531"/>
    </source>
</evidence>
<dbReference type="Gene3D" id="3.40.50.720">
    <property type="entry name" value="NAD(P)-binding Rossmann-like Domain"/>
    <property type="match status" value="1"/>
</dbReference>
<evidence type="ECO:0000313" key="14">
    <source>
        <dbReference type="EMBL" id="GEJ58824.1"/>
    </source>
</evidence>
<dbReference type="EC" id="2.7.7.80" evidence="8"/>
<sequence length="394" mass="41883">MTSYRDLLAAARAAVREVSPEEVQGRVATGAPPLLLDVREADEWSGGHLPGARHLPRGHLEARVEALVPDRGAELVLYCAAGHRSALAARTLAEMGYQRVASMAGGYGRWHDLGFPTVKPDVLEAEQKERYRRHLVIPEVGEEGQARLLAAKVLLLGAGGLGSPAALYLAAAGVGTLGIVDSDVVELSNLQRQVLHSTRTLGLPKTASAAEAIRALNPGVKVIPFQERLTSQNVQRILDGFDVVVDGGDNFPTRYLLNDACVLAGVPCVHGSVYRFEGQVTTLWPGRGPCYRCLYPEPPPADLAPSCAEAGVLGVLPGIVGLLQANEVLKLLLGQGAPLVGRLLAFDGLETRFHELKLRRDPACPVCRPGALVTLTDEAPACSGEVVAAPERAW</sequence>
<evidence type="ECO:0000256" key="4">
    <source>
        <dbReference type="ARBA" id="ARBA00022840"/>
    </source>
</evidence>
<comment type="caution">
    <text evidence="14">The sequence shown here is derived from an EMBL/GenBank/DDBJ whole genome shotgun (WGS) entry which is preliminary data.</text>
</comment>
<comment type="similarity">
    <text evidence="1">Belongs to the HesA/MoeB/ThiF family.</text>
</comment>
<evidence type="ECO:0000256" key="10">
    <source>
        <dbReference type="ARBA" id="ARBA00075110"/>
    </source>
</evidence>
<dbReference type="EMBL" id="BJTG01000009">
    <property type="protein sequence ID" value="GEJ58824.1"/>
    <property type="molecule type" value="Genomic_DNA"/>
</dbReference>
<evidence type="ECO:0000313" key="15">
    <source>
        <dbReference type="Proteomes" id="UP000503640"/>
    </source>
</evidence>
<proteinExistence type="inferred from homology"/>
<evidence type="ECO:0000256" key="11">
    <source>
        <dbReference type="ARBA" id="ARBA00075328"/>
    </source>
</evidence>
<evidence type="ECO:0000256" key="3">
    <source>
        <dbReference type="ARBA" id="ARBA00022741"/>
    </source>
</evidence>
<comment type="subunit">
    <text evidence="7">Homodimer. Forms a stable heterotetrameric complex of 2 MoeB and 2 MoaD during adenylation of MoaD.</text>
</comment>
<dbReference type="Pfam" id="PF00899">
    <property type="entry name" value="ThiF"/>
    <property type="match status" value="1"/>
</dbReference>
<dbReference type="GO" id="GO:0005829">
    <property type="term" value="C:cytosol"/>
    <property type="evidence" value="ECO:0007669"/>
    <property type="project" value="TreeGrafter"/>
</dbReference>
<evidence type="ECO:0000256" key="6">
    <source>
        <dbReference type="ARBA" id="ARBA00055169"/>
    </source>
</evidence>
<evidence type="ECO:0000259" key="13">
    <source>
        <dbReference type="PROSITE" id="PS50206"/>
    </source>
</evidence>
<accession>A0A7I9VQY2</accession>
<dbReference type="GO" id="GO:0061605">
    <property type="term" value="F:molybdopterin-synthase adenylyltransferase activity"/>
    <property type="evidence" value="ECO:0007669"/>
    <property type="project" value="UniProtKB-EC"/>
</dbReference>
<dbReference type="GO" id="GO:0008641">
    <property type="term" value="F:ubiquitin-like modifier activating enzyme activity"/>
    <property type="evidence" value="ECO:0007669"/>
    <property type="project" value="InterPro"/>
</dbReference>
<evidence type="ECO:0000256" key="9">
    <source>
        <dbReference type="ARBA" id="ARBA00073635"/>
    </source>
</evidence>
<dbReference type="PANTHER" id="PTHR10953:SF102">
    <property type="entry name" value="ADENYLYLTRANSFERASE AND SULFURTRANSFERASE MOCS3"/>
    <property type="match status" value="1"/>
</dbReference>
<dbReference type="AlphaFoldDB" id="A0A7I9VQY2"/>
<evidence type="ECO:0000256" key="5">
    <source>
        <dbReference type="ARBA" id="ARBA00052218"/>
    </source>
</evidence>
<comment type="function">
    <text evidence="6">Catalyzes the adenylation by ATP of the carboxyl group of the C-terminal glycine of sulfur carrier protein MoaD.</text>
</comment>
<dbReference type="GO" id="GO:0005524">
    <property type="term" value="F:ATP binding"/>
    <property type="evidence" value="ECO:0007669"/>
    <property type="project" value="UniProtKB-KW"/>
</dbReference>
<dbReference type="GO" id="GO:0008146">
    <property type="term" value="F:sulfotransferase activity"/>
    <property type="evidence" value="ECO:0007669"/>
    <property type="project" value="TreeGrafter"/>
</dbReference>
<dbReference type="FunFam" id="3.40.50.720:FF:000033">
    <property type="entry name" value="Adenylyltransferase and sulfurtransferase MOCS3"/>
    <property type="match status" value="1"/>
</dbReference>
<dbReference type="InterPro" id="IPR045886">
    <property type="entry name" value="ThiF/MoeB/HesA"/>
</dbReference>
<gene>
    <name evidence="14" type="primary">moeB</name>
    <name evidence="14" type="ORF">AMYX_35650</name>
</gene>
<reference evidence="15" key="1">
    <citation type="journal article" date="2020" name="Appl. Environ. Microbiol.">
        <title>Diazotrophic Anaeromyxobacter Isolates from Soils.</title>
        <authorList>
            <person name="Masuda Y."/>
            <person name="Yamanaka H."/>
            <person name="Xu Z.X."/>
            <person name="Shiratori Y."/>
            <person name="Aono T."/>
            <person name="Amachi S."/>
            <person name="Senoo K."/>
            <person name="Itoh H."/>
        </authorList>
    </citation>
    <scope>NUCLEOTIDE SEQUENCE [LARGE SCALE GENOMIC DNA]</scope>
    <source>
        <strain evidence="15">R267</strain>
    </source>
</reference>
<keyword evidence="4" id="KW-0067">ATP-binding</keyword>
<name>A0A7I9VQY2_9BACT</name>